<sequence length="125" mass="14084">MALQIETEQEAYLAIMYACMSVDGRVTEDETDELIRSLMKEPVFKDAPLISLYKKVQLINQSIRFDAYRLIELAAPVIGPELKPMVFKSAVNLLQADGVVFGTEKDLMQHLQKCLYPEISNGSTN</sequence>
<dbReference type="Proteomes" id="UP001168528">
    <property type="component" value="Unassembled WGS sequence"/>
</dbReference>
<protein>
    <submittedName>
        <fullName evidence="2">Tellurite resistance TerB family protein</fullName>
    </submittedName>
</protein>
<evidence type="ECO:0000259" key="1">
    <source>
        <dbReference type="Pfam" id="PF05099"/>
    </source>
</evidence>
<dbReference type="SUPFAM" id="SSF158682">
    <property type="entry name" value="TerB-like"/>
    <property type="match status" value="1"/>
</dbReference>
<evidence type="ECO:0000313" key="2">
    <source>
        <dbReference type="EMBL" id="MDO1445026.1"/>
    </source>
</evidence>
<keyword evidence="3" id="KW-1185">Reference proteome</keyword>
<evidence type="ECO:0000313" key="3">
    <source>
        <dbReference type="Proteomes" id="UP001168528"/>
    </source>
</evidence>
<name>A0ABT8QYV7_9BACT</name>
<organism evidence="2 3">
    <name type="scientific">Rhodocytophaga aerolata</name>
    <dbReference type="NCBI Taxonomy" id="455078"/>
    <lineage>
        <taxon>Bacteria</taxon>
        <taxon>Pseudomonadati</taxon>
        <taxon>Bacteroidota</taxon>
        <taxon>Cytophagia</taxon>
        <taxon>Cytophagales</taxon>
        <taxon>Rhodocytophagaceae</taxon>
        <taxon>Rhodocytophaga</taxon>
    </lineage>
</organism>
<proteinExistence type="predicted"/>
<dbReference type="CDD" id="cd07176">
    <property type="entry name" value="terB"/>
    <property type="match status" value="1"/>
</dbReference>
<dbReference type="Gene3D" id="1.10.3680.10">
    <property type="entry name" value="TerB-like"/>
    <property type="match status" value="1"/>
</dbReference>
<dbReference type="InterPro" id="IPR029024">
    <property type="entry name" value="TerB-like"/>
</dbReference>
<gene>
    <name evidence="2" type="ORF">Q0590_02130</name>
</gene>
<dbReference type="Pfam" id="PF05099">
    <property type="entry name" value="TerB"/>
    <property type="match status" value="1"/>
</dbReference>
<dbReference type="EMBL" id="JAUKPO010000001">
    <property type="protein sequence ID" value="MDO1445026.1"/>
    <property type="molecule type" value="Genomic_DNA"/>
</dbReference>
<dbReference type="RefSeq" id="WP_302035825.1">
    <property type="nucleotide sequence ID" value="NZ_JAUKPO010000001.1"/>
</dbReference>
<comment type="caution">
    <text evidence="2">The sequence shown here is derived from an EMBL/GenBank/DDBJ whole genome shotgun (WGS) entry which is preliminary data.</text>
</comment>
<accession>A0ABT8QYV7</accession>
<feature type="domain" description="Co-chaperone DjlA N-terminal" evidence="1">
    <location>
        <begin position="10"/>
        <end position="116"/>
    </location>
</feature>
<reference evidence="2" key="1">
    <citation type="submission" date="2023-07" db="EMBL/GenBank/DDBJ databases">
        <title>The genome sequence of Rhodocytophaga aerolata KACC 12507.</title>
        <authorList>
            <person name="Zhang X."/>
        </authorList>
    </citation>
    <scope>NUCLEOTIDE SEQUENCE</scope>
    <source>
        <strain evidence="2">KACC 12507</strain>
    </source>
</reference>
<dbReference type="InterPro" id="IPR007791">
    <property type="entry name" value="DjlA_N"/>
</dbReference>